<comment type="caution">
    <text evidence="2">The sequence shown here is derived from an EMBL/GenBank/DDBJ whole genome shotgun (WGS) entry which is preliminary data.</text>
</comment>
<dbReference type="InterPro" id="IPR036873">
    <property type="entry name" value="Rhodanese-like_dom_sf"/>
</dbReference>
<dbReference type="EMBL" id="NEDP02001654">
    <property type="protein sequence ID" value="OWF52766.1"/>
    <property type="molecule type" value="Genomic_DNA"/>
</dbReference>
<keyword evidence="3" id="KW-1185">Reference proteome</keyword>
<accession>A0A210QVR2</accession>
<dbReference type="InterPro" id="IPR001763">
    <property type="entry name" value="Rhodanese-like_dom"/>
</dbReference>
<evidence type="ECO:0000313" key="3">
    <source>
        <dbReference type="Proteomes" id="UP000242188"/>
    </source>
</evidence>
<reference evidence="2 3" key="1">
    <citation type="journal article" date="2017" name="Nat. Ecol. Evol.">
        <title>Scallop genome provides insights into evolution of bilaterian karyotype and development.</title>
        <authorList>
            <person name="Wang S."/>
            <person name="Zhang J."/>
            <person name="Jiao W."/>
            <person name="Li J."/>
            <person name="Xun X."/>
            <person name="Sun Y."/>
            <person name="Guo X."/>
            <person name="Huan P."/>
            <person name="Dong B."/>
            <person name="Zhang L."/>
            <person name="Hu X."/>
            <person name="Sun X."/>
            <person name="Wang J."/>
            <person name="Zhao C."/>
            <person name="Wang Y."/>
            <person name="Wang D."/>
            <person name="Huang X."/>
            <person name="Wang R."/>
            <person name="Lv J."/>
            <person name="Li Y."/>
            <person name="Zhang Z."/>
            <person name="Liu B."/>
            <person name="Lu W."/>
            <person name="Hui Y."/>
            <person name="Liang J."/>
            <person name="Zhou Z."/>
            <person name="Hou R."/>
            <person name="Li X."/>
            <person name="Liu Y."/>
            <person name="Li H."/>
            <person name="Ning X."/>
            <person name="Lin Y."/>
            <person name="Zhao L."/>
            <person name="Xing Q."/>
            <person name="Dou J."/>
            <person name="Li Y."/>
            <person name="Mao J."/>
            <person name="Guo H."/>
            <person name="Dou H."/>
            <person name="Li T."/>
            <person name="Mu C."/>
            <person name="Jiang W."/>
            <person name="Fu Q."/>
            <person name="Fu X."/>
            <person name="Miao Y."/>
            <person name="Liu J."/>
            <person name="Yu Q."/>
            <person name="Li R."/>
            <person name="Liao H."/>
            <person name="Li X."/>
            <person name="Kong Y."/>
            <person name="Jiang Z."/>
            <person name="Chourrout D."/>
            <person name="Li R."/>
            <person name="Bao Z."/>
        </authorList>
    </citation>
    <scope>NUCLEOTIDE SEQUENCE [LARGE SCALE GENOMIC DNA]</scope>
    <source>
        <strain evidence="2 3">PY_sf001</strain>
    </source>
</reference>
<dbReference type="AlphaFoldDB" id="A0A210QVR2"/>
<organism evidence="2 3">
    <name type="scientific">Mizuhopecten yessoensis</name>
    <name type="common">Japanese scallop</name>
    <name type="synonym">Patinopecten yessoensis</name>
    <dbReference type="NCBI Taxonomy" id="6573"/>
    <lineage>
        <taxon>Eukaryota</taxon>
        <taxon>Metazoa</taxon>
        <taxon>Spiralia</taxon>
        <taxon>Lophotrochozoa</taxon>
        <taxon>Mollusca</taxon>
        <taxon>Bivalvia</taxon>
        <taxon>Autobranchia</taxon>
        <taxon>Pteriomorphia</taxon>
        <taxon>Pectinida</taxon>
        <taxon>Pectinoidea</taxon>
        <taxon>Pectinidae</taxon>
        <taxon>Mizuhopecten</taxon>
    </lineage>
</organism>
<protein>
    <submittedName>
        <fullName evidence="2">Dual specificity protein phosphatase 4</fullName>
    </submittedName>
</protein>
<name>A0A210QVR2_MIZYE</name>
<dbReference type="Gene3D" id="3.40.250.10">
    <property type="entry name" value="Rhodanese-like domain"/>
    <property type="match status" value="1"/>
</dbReference>
<gene>
    <name evidence="2" type="ORF">KP79_PYT17552</name>
</gene>
<dbReference type="PROSITE" id="PS50206">
    <property type="entry name" value="RHODANESE_3"/>
    <property type="match status" value="1"/>
</dbReference>
<dbReference type="SUPFAM" id="SSF52821">
    <property type="entry name" value="Rhodanese/Cell cycle control phosphatase"/>
    <property type="match status" value="1"/>
</dbReference>
<evidence type="ECO:0000313" key="2">
    <source>
        <dbReference type="EMBL" id="OWF52766.1"/>
    </source>
</evidence>
<proteinExistence type="predicted"/>
<evidence type="ECO:0000259" key="1">
    <source>
        <dbReference type="PROSITE" id="PS50206"/>
    </source>
</evidence>
<dbReference type="OrthoDB" id="165342at2759"/>
<feature type="domain" description="Rhodanese" evidence="1">
    <location>
        <begin position="28"/>
        <end position="91"/>
    </location>
</feature>
<sequence>MEVNLASGVSCTKVVEWLEDRASCRECVLMLDCRPFMAFNDGHIRNSLNVHCPPILKRRSGGFVALENIVPCSEKREMLKEGHFNTIVLYDSDTTDLTLSSKDSNLYSVLKSLRQQVENCQAVYIQGIHIHLT</sequence>
<dbReference type="Pfam" id="PF00581">
    <property type="entry name" value="Rhodanese"/>
    <property type="match status" value="1"/>
</dbReference>
<dbReference type="STRING" id="6573.A0A210QVR2"/>
<dbReference type="Proteomes" id="UP000242188">
    <property type="component" value="Unassembled WGS sequence"/>
</dbReference>
<dbReference type="CDD" id="cd01446">
    <property type="entry name" value="DSP_MapKP"/>
    <property type="match status" value="1"/>
</dbReference>